<evidence type="ECO:0000313" key="3">
    <source>
        <dbReference type="Proteomes" id="UP000269019"/>
    </source>
</evidence>
<evidence type="ECO:0008006" key="4">
    <source>
        <dbReference type="Google" id="ProtNLM"/>
    </source>
</evidence>
<reference evidence="2 3" key="1">
    <citation type="submission" date="2018-11" db="EMBL/GenBank/DDBJ databases">
        <authorList>
            <person name="Kleinhagauer T."/>
            <person name="Glaeser S.P."/>
            <person name="Spergser J."/>
            <person name="Ruckert C."/>
            <person name="Kaempfer P."/>
            <person name="Busse H.-J."/>
        </authorList>
    </citation>
    <scope>NUCLEOTIDE SEQUENCE [LARGE SCALE GENOMIC DNA]</scope>
    <source>
        <strain evidence="2 3">200CH</strain>
    </source>
</reference>
<gene>
    <name evidence="2" type="ORF">CCHOA_09615</name>
</gene>
<sequence length="112" mass="12764">MSTEHELPKTVYVRYPRHGRTARELAEKLGMHPRTAQRWTCAPREVFLARADEKRAAVKRLLLQGMTMTAIADELEVSVGIVHCYVKEAREAGELPPEVDNRNRGRPKKKAS</sequence>
<evidence type="ECO:0000256" key="1">
    <source>
        <dbReference type="SAM" id="MobiDB-lite"/>
    </source>
</evidence>
<proteinExistence type="predicted"/>
<keyword evidence="3" id="KW-1185">Reference proteome</keyword>
<dbReference type="InterPro" id="IPR009057">
    <property type="entry name" value="Homeodomain-like_sf"/>
</dbReference>
<feature type="region of interest" description="Disordered" evidence="1">
    <location>
        <begin position="92"/>
        <end position="112"/>
    </location>
</feature>
<accession>A0A3G6J8I7</accession>
<dbReference type="SUPFAM" id="SSF46689">
    <property type="entry name" value="Homeodomain-like"/>
    <property type="match status" value="1"/>
</dbReference>
<protein>
    <recommendedName>
        <fullName evidence="4">Sigma-70, region 4</fullName>
    </recommendedName>
</protein>
<name>A0A3G6J8I7_9CORY</name>
<dbReference type="EMBL" id="CP033896">
    <property type="protein sequence ID" value="AZA14306.1"/>
    <property type="molecule type" value="Genomic_DNA"/>
</dbReference>
<feature type="compositionally biased region" description="Basic and acidic residues" evidence="1">
    <location>
        <begin position="92"/>
        <end position="103"/>
    </location>
</feature>
<evidence type="ECO:0000313" key="2">
    <source>
        <dbReference type="EMBL" id="AZA14306.1"/>
    </source>
</evidence>
<dbReference type="AlphaFoldDB" id="A0A3G6J8I7"/>
<organism evidence="2 3">
    <name type="scientific">Corynebacterium choanae</name>
    <dbReference type="NCBI Taxonomy" id="1862358"/>
    <lineage>
        <taxon>Bacteria</taxon>
        <taxon>Bacillati</taxon>
        <taxon>Actinomycetota</taxon>
        <taxon>Actinomycetes</taxon>
        <taxon>Mycobacteriales</taxon>
        <taxon>Corynebacteriaceae</taxon>
        <taxon>Corynebacterium</taxon>
    </lineage>
</organism>
<dbReference type="Proteomes" id="UP000269019">
    <property type="component" value="Chromosome"/>
</dbReference>
<dbReference type="KEGG" id="ccho:CCHOA_09615"/>